<organism evidence="2 3">
    <name type="scientific">Aspergillus calidoustus</name>
    <dbReference type="NCBI Taxonomy" id="454130"/>
    <lineage>
        <taxon>Eukaryota</taxon>
        <taxon>Fungi</taxon>
        <taxon>Dikarya</taxon>
        <taxon>Ascomycota</taxon>
        <taxon>Pezizomycotina</taxon>
        <taxon>Eurotiomycetes</taxon>
        <taxon>Eurotiomycetidae</taxon>
        <taxon>Eurotiales</taxon>
        <taxon>Aspergillaceae</taxon>
        <taxon>Aspergillus</taxon>
        <taxon>Aspergillus subgen. Nidulantes</taxon>
    </lineage>
</organism>
<protein>
    <submittedName>
        <fullName evidence="2">Uncharacterized protein</fullName>
    </submittedName>
</protein>
<dbReference type="STRING" id="454130.A0A0U4ZHV7"/>
<keyword evidence="1" id="KW-0812">Transmembrane</keyword>
<gene>
    <name evidence="2" type="ORF">ASPCAL12392</name>
</gene>
<evidence type="ECO:0000313" key="3">
    <source>
        <dbReference type="Proteomes" id="UP000054771"/>
    </source>
</evidence>
<accession>A0A0U4ZHV7</accession>
<evidence type="ECO:0000256" key="1">
    <source>
        <dbReference type="SAM" id="Phobius"/>
    </source>
</evidence>
<keyword evidence="1" id="KW-0472">Membrane</keyword>
<dbReference type="OMA" id="WNDDSNT"/>
<reference evidence="3" key="1">
    <citation type="journal article" date="2016" name="Genome Announc.">
        <title>Draft genome sequences of fungus Aspergillus calidoustus.</title>
        <authorList>
            <person name="Horn F."/>
            <person name="Linde J."/>
            <person name="Mattern D.J."/>
            <person name="Walther G."/>
            <person name="Guthke R."/>
            <person name="Scherlach K."/>
            <person name="Martin K."/>
            <person name="Brakhage A.A."/>
            <person name="Petzke L."/>
            <person name="Valiante V."/>
        </authorList>
    </citation>
    <scope>NUCLEOTIDE SEQUENCE [LARGE SCALE GENOMIC DNA]</scope>
    <source>
        <strain evidence="3">SF006504</strain>
    </source>
</reference>
<dbReference type="EMBL" id="CDMC01000013">
    <property type="protein sequence ID" value="CEL09253.1"/>
    <property type="molecule type" value="Genomic_DNA"/>
</dbReference>
<dbReference type="Proteomes" id="UP000054771">
    <property type="component" value="Unassembled WGS sequence"/>
</dbReference>
<keyword evidence="1" id="KW-1133">Transmembrane helix</keyword>
<feature type="transmembrane region" description="Helical" evidence="1">
    <location>
        <begin position="351"/>
        <end position="374"/>
    </location>
</feature>
<proteinExistence type="predicted"/>
<dbReference type="OrthoDB" id="5207033at2759"/>
<evidence type="ECO:0000313" key="2">
    <source>
        <dbReference type="EMBL" id="CEL09253.1"/>
    </source>
</evidence>
<name>A0A0U4ZHV7_ASPCI</name>
<feature type="transmembrane region" description="Helical" evidence="1">
    <location>
        <begin position="312"/>
        <end position="331"/>
    </location>
</feature>
<dbReference type="AlphaFoldDB" id="A0A0U4ZHV7"/>
<dbReference type="Gene3D" id="1.20.58.340">
    <property type="entry name" value="Magnesium transport protein CorA, transmembrane region"/>
    <property type="match status" value="1"/>
</dbReference>
<sequence length="414" mass="46216">MVEAWLDEPYPSDPNQKLSSGFKILVIPLGDEDVLPSGMSRRTIDLVHAALGLPPVYRHGASVSTGADGMFLQPDGTYAIVHRNSVSHRSTGVTLRYDPLTNVTQGVFLLHEKAVPLRCFDKLASQFCTCPHPLLALLAVLEASLELGTRYEMTQAETALREIELETGYDINADPGDNAESVPARTAKLRTLIRRLGTAQSRMFFCLNDFREVRRSMEFVQRKLRYLSASLPEDVRQRLEQPSRMLEERIEFLMSNLESALDYMALKERMETQQSVVFNLVAQMDGMVNIGLAKDSKEIAAASKRDSSAMKIVAVLTTFFLPGTFMATFFAMPLFDWTKASIDSVANKHFWIYWAVTGPLTVATVVGVAFWAFLQSRHAERLAQRARRTVGAGITGDDEAKYRPDGLTKIDSHS</sequence>
<keyword evidence="3" id="KW-1185">Reference proteome</keyword>